<name>A0A4R7SYD5_9ACTN</name>
<feature type="transmembrane region" description="Helical" evidence="1">
    <location>
        <begin position="57"/>
        <end position="80"/>
    </location>
</feature>
<evidence type="ECO:0000313" key="2">
    <source>
        <dbReference type="EMBL" id="TDU84045.1"/>
    </source>
</evidence>
<protein>
    <recommendedName>
        <fullName evidence="4">ABC-2 type transport system permease protein</fullName>
    </recommendedName>
</protein>
<evidence type="ECO:0000256" key="1">
    <source>
        <dbReference type="SAM" id="Phobius"/>
    </source>
</evidence>
<comment type="caution">
    <text evidence="2">The sequence shown here is derived from an EMBL/GenBank/DDBJ whole genome shotgun (WGS) entry which is preliminary data.</text>
</comment>
<keyword evidence="1" id="KW-0812">Transmembrane</keyword>
<sequence length="261" mass="27425">MSAGGQDGLTFRRVLRSEWTKLSSTNWSVLIALPVVFSALSGWIGHTNHATPTDPTLSVGGGFLMFAVAVGVFGLTMMTGEFQSGVIRATFTAVPRRLPVLWAKALILVVVATPSLLVAYFGAFLTYQAFTDSALRASLGDPGIIRSLFGATAATVAAGLMALALGTLLRSTAGALSAYVLGLVVLPSVLVSALPTTFHAALPYFPTLALQGMFRNVSQAMVQVGDAPDVMLSPGLSTVVVLGWVILMLTWAATLLRRRDI</sequence>
<evidence type="ECO:0008006" key="4">
    <source>
        <dbReference type="Google" id="ProtNLM"/>
    </source>
</evidence>
<organism evidence="2 3">
    <name type="scientific">Kribbella voronezhensis</name>
    <dbReference type="NCBI Taxonomy" id="2512212"/>
    <lineage>
        <taxon>Bacteria</taxon>
        <taxon>Bacillati</taxon>
        <taxon>Actinomycetota</taxon>
        <taxon>Actinomycetes</taxon>
        <taxon>Propionibacteriales</taxon>
        <taxon>Kribbellaceae</taxon>
        <taxon>Kribbella</taxon>
    </lineage>
</organism>
<dbReference type="EMBL" id="SOCE01000002">
    <property type="protein sequence ID" value="TDU84045.1"/>
    <property type="molecule type" value="Genomic_DNA"/>
</dbReference>
<feature type="transmembrane region" description="Helical" evidence="1">
    <location>
        <begin position="26"/>
        <end position="45"/>
    </location>
</feature>
<dbReference type="Proteomes" id="UP000295151">
    <property type="component" value="Unassembled WGS sequence"/>
</dbReference>
<feature type="transmembrane region" description="Helical" evidence="1">
    <location>
        <begin position="236"/>
        <end position="256"/>
    </location>
</feature>
<keyword evidence="1" id="KW-0472">Membrane</keyword>
<feature type="transmembrane region" description="Helical" evidence="1">
    <location>
        <begin position="144"/>
        <end position="169"/>
    </location>
</feature>
<feature type="transmembrane region" description="Helical" evidence="1">
    <location>
        <begin position="176"/>
        <end position="198"/>
    </location>
</feature>
<dbReference type="AlphaFoldDB" id="A0A4R7SYD5"/>
<keyword evidence="3" id="KW-1185">Reference proteome</keyword>
<feature type="transmembrane region" description="Helical" evidence="1">
    <location>
        <begin position="101"/>
        <end position="124"/>
    </location>
</feature>
<accession>A0A4R7SYD5</accession>
<dbReference type="OrthoDB" id="5188656at2"/>
<evidence type="ECO:0000313" key="3">
    <source>
        <dbReference type="Proteomes" id="UP000295151"/>
    </source>
</evidence>
<proteinExistence type="predicted"/>
<gene>
    <name evidence="2" type="ORF">EV138_6514</name>
</gene>
<keyword evidence="1" id="KW-1133">Transmembrane helix</keyword>
<dbReference type="RefSeq" id="WP_133983628.1">
    <property type="nucleotide sequence ID" value="NZ_SOCE01000002.1"/>
</dbReference>
<reference evidence="2 3" key="1">
    <citation type="submission" date="2019-03" db="EMBL/GenBank/DDBJ databases">
        <title>Genomic Encyclopedia of Type Strains, Phase III (KMG-III): the genomes of soil and plant-associated and newly described type strains.</title>
        <authorList>
            <person name="Whitman W."/>
        </authorList>
    </citation>
    <scope>NUCLEOTIDE SEQUENCE [LARGE SCALE GENOMIC DNA]</scope>
    <source>
        <strain evidence="2 3">VKM Ac-2575</strain>
    </source>
</reference>